<dbReference type="EMBL" id="FCOX02000004">
    <property type="protein sequence ID" value="SAK52782.1"/>
    <property type="molecule type" value="Genomic_DNA"/>
</dbReference>
<evidence type="ECO:0000256" key="1">
    <source>
        <dbReference type="ARBA" id="ARBA00004651"/>
    </source>
</evidence>
<evidence type="ECO:0000256" key="6">
    <source>
        <dbReference type="ARBA" id="ARBA00023136"/>
    </source>
</evidence>
<accession>A0A158A4N9</accession>
<evidence type="ECO:0000256" key="3">
    <source>
        <dbReference type="ARBA" id="ARBA00022679"/>
    </source>
</evidence>
<keyword evidence="3" id="KW-0808">Transferase</keyword>
<dbReference type="GO" id="GO:0005886">
    <property type="term" value="C:plasma membrane"/>
    <property type="evidence" value="ECO:0007669"/>
    <property type="project" value="UniProtKB-SubCell"/>
</dbReference>
<evidence type="ECO:0000256" key="5">
    <source>
        <dbReference type="ARBA" id="ARBA00022989"/>
    </source>
</evidence>
<evidence type="ECO:0000256" key="4">
    <source>
        <dbReference type="ARBA" id="ARBA00022692"/>
    </source>
</evidence>
<feature type="transmembrane region" description="Helical" evidence="8">
    <location>
        <begin position="111"/>
        <end position="135"/>
    </location>
</feature>
<dbReference type="AlphaFoldDB" id="A0A158A4N9"/>
<protein>
    <submittedName>
        <fullName evidence="9">Membrane protein</fullName>
    </submittedName>
</protein>
<dbReference type="Proteomes" id="UP000071859">
    <property type="component" value="Unassembled WGS sequence"/>
</dbReference>
<feature type="transmembrane region" description="Helical" evidence="8">
    <location>
        <begin position="147"/>
        <end position="177"/>
    </location>
</feature>
<comment type="subcellular location">
    <subcellularLocation>
        <location evidence="1">Cell membrane</location>
        <topology evidence="1">Multi-pass membrane protein</topology>
    </subcellularLocation>
</comment>
<dbReference type="Pfam" id="PF09594">
    <property type="entry name" value="GT87"/>
    <property type="match status" value="1"/>
</dbReference>
<evidence type="ECO:0000256" key="8">
    <source>
        <dbReference type="SAM" id="Phobius"/>
    </source>
</evidence>
<gene>
    <name evidence="9" type="ORF">AWB78_01256</name>
</gene>
<feature type="transmembrane region" description="Helical" evidence="8">
    <location>
        <begin position="374"/>
        <end position="391"/>
    </location>
</feature>
<feature type="transmembrane region" description="Helical" evidence="8">
    <location>
        <begin position="215"/>
        <end position="242"/>
    </location>
</feature>
<keyword evidence="6 8" id="KW-0472">Membrane</keyword>
<proteinExistence type="inferred from homology"/>
<name>A0A158A4N9_9BURK</name>
<evidence type="ECO:0000256" key="7">
    <source>
        <dbReference type="ARBA" id="ARBA00024033"/>
    </source>
</evidence>
<dbReference type="RefSeq" id="WP_157697417.1">
    <property type="nucleotide sequence ID" value="NZ_FCOX02000004.1"/>
</dbReference>
<feature type="transmembrane region" description="Helical" evidence="8">
    <location>
        <begin position="318"/>
        <end position="339"/>
    </location>
</feature>
<feature type="transmembrane region" description="Helical" evidence="8">
    <location>
        <begin position="183"/>
        <end position="208"/>
    </location>
</feature>
<reference evidence="9" key="1">
    <citation type="submission" date="2016-01" db="EMBL/GenBank/DDBJ databases">
        <authorList>
            <person name="Peeters C."/>
        </authorList>
    </citation>
    <scope>NUCLEOTIDE SEQUENCE</scope>
    <source>
        <strain evidence="9">LMG 29321</strain>
    </source>
</reference>
<evidence type="ECO:0000313" key="10">
    <source>
        <dbReference type="Proteomes" id="UP000071859"/>
    </source>
</evidence>
<comment type="caution">
    <text evidence="9">The sequence shown here is derived from an EMBL/GenBank/DDBJ whole genome shotgun (WGS) entry which is preliminary data.</text>
</comment>
<evidence type="ECO:0000313" key="9">
    <source>
        <dbReference type="EMBL" id="SAK52782.1"/>
    </source>
</evidence>
<comment type="similarity">
    <text evidence="7">Belongs to the glycosyltransferase 87 family.</text>
</comment>
<dbReference type="InterPro" id="IPR018584">
    <property type="entry name" value="GT87"/>
</dbReference>
<keyword evidence="5 8" id="KW-1133">Transmembrane helix</keyword>
<keyword evidence="4 8" id="KW-0812">Transmembrane</keyword>
<keyword evidence="10" id="KW-1185">Reference proteome</keyword>
<organism evidence="9 10">
    <name type="scientific">Caballeronia calidae</name>
    <dbReference type="NCBI Taxonomy" id="1777139"/>
    <lineage>
        <taxon>Bacteria</taxon>
        <taxon>Pseudomonadati</taxon>
        <taxon>Pseudomonadota</taxon>
        <taxon>Betaproteobacteria</taxon>
        <taxon>Burkholderiales</taxon>
        <taxon>Burkholderiaceae</taxon>
        <taxon>Caballeronia</taxon>
    </lineage>
</organism>
<sequence>MTTRPAPIARESVRRRSDGSRIGAYCATTLLAFQCFGFVFNARHCWGRYGHPAGWDFLTFWAASRLTLDGTPLDAYSWRAIKDVAEHLSPNIVLPGPWFYPPNFLLLVRPFAWLSAPLAYALFVGLSSALFVFLIRRALPMRPMLIWILAFPGLWLNAAQGQNACITASLVLAAFLSMRKRPVLAGVFIGLLSIKPHLAILFPIALACAGMWTTFIAAAVTAALFTAVSVAVFGLGIVPVFLHGLGEANGYIASGVLPWDQTASLFAALRMAHVASGPAYVAQACQALVAIGAVAWVWRNAKALEVRATALVAGTFMIGPYIYNYDAVWLGVPLALIAARAMHDGWLRGELAILGIAWLYPQMGNLLAEQFGVGPGPLVFASLMVVAIRRARLEATAIRKLAADPAMDRTR</sequence>
<keyword evidence="2" id="KW-1003">Cell membrane</keyword>
<feature type="transmembrane region" description="Helical" evidence="8">
    <location>
        <begin position="22"/>
        <end position="40"/>
    </location>
</feature>
<dbReference type="GO" id="GO:0016758">
    <property type="term" value="F:hexosyltransferase activity"/>
    <property type="evidence" value="ECO:0007669"/>
    <property type="project" value="InterPro"/>
</dbReference>
<dbReference type="OrthoDB" id="8962495at2"/>
<feature type="transmembrane region" description="Helical" evidence="8">
    <location>
        <begin position="280"/>
        <end position="298"/>
    </location>
</feature>
<evidence type="ECO:0000256" key="2">
    <source>
        <dbReference type="ARBA" id="ARBA00022475"/>
    </source>
</evidence>